<evidence type="ECO:0000313" key="3">
    <source>
        <dbReference type="Proteomes" id="UP001206312"/>
    </source>
</evidence>
<keyword evidence="1" id="KW-1133">Transmembrane helix</keyword>
<evidence type="ECO:0000313" key="2">
    <source>
        <dbReference type="EMBL" id="MCO5725523.1"/>
    </source>
</evidence>
<keyword evidence="3" id="KW-1185">Reference proteome</keyword>
<keyword evidence="1" id="KW-0812">Transmembrane</keyword>
<feature type="transmembrane region" description="Helical" evidence="1">
    <location>
        <begin position="122"/>
        <end position="140"/>
    </location>
</feature>
<reference evidence="2 3" key="1">
    <citation type="submission" date="2022-06" db="EMBL/GenBank/DDBJ databases">
        <authorList>
            <person name="Xuan X."/>
        </authorList>
    </citation>
    <scope>NUCLEOTIDE SEQUENCE [LARGE SCALE GENOMIC DNA]</scope>
    <source>
        <strain evidence="2 3">2V75</strain>
    </source>
</reference>
<gene>
    <name evidence="2" type="ORF">NG653_11700</name>
</gene>
<dbReference type="RefSeq" id="WP_252741896.1">
    <property type="nucleotide sequence ID" value="NZ_JAMXIB010000010.1"/>
</dbReference>
<dbReference type="Proteomes" id="UP001206312">
    <property type="component" value="Unassembled WGS sequence"/>
</dbReference>
<sequence length="153" mass="17514">MGDREIIFKKISVISYSKKYGATKASQVYKVSTSTIYRWRKEMKTEMETYEAKFNNVIIVDTCNTFDRINKKSLSADNHGIEHERKLINEDSSEENKRPIKPINNTDISMGSTNLKEKINTFFLYIIIALVVIIGLYLALSTGGYDASMPRGR</sequence>
<name>A0ABT1AZP6_9FLAO</name>
<evidence type="ECO:0000256" key="1">
    <source>
        <dbReference type="SAM" id="Phobius"/>
    </source>
</evidence>
<keyword evidence="1" id="KW-0472">Membrane</keyword>
<comment type="caution">
    <text evidence="2">The sequence shown here is derived from an EMBL/GenBank/DDBJ whole genome shotgun (WGS) entry which is preliminary data.</text>
</comment>
<proteinExistence type="predicted"/>
<organism evidence="2 3">
    <name type="scientific">Robiginitalea marina</name>
    <dbReference type="NCBI Taxonomy" id="2954105"/>
    <lineage>
        <taxon>Bacteria</taxon>
        <taxon>Pseudomonadati</taxon>
        <taxon>Bacteroidota</taxon>
        <taxon>Flavobacteriia</taxon>
        <taxon>Flavobacteriales</taxon>
        <taxon>Flavobacteriaceae</taxon>
        <taxon>Robiginitalea</taxon>
    </lineage>
</organism>
<protein>
    <submittedName>
        <fullName evidence="2">Transposase</fullName>
    </submittedName>
</protein>
<accession>A0ABT1AZP6</accession>
<dbReference type="EMBL" id="JAMXIB010000010">
    <property type="protein sequence ID" value="MCO5725523.1"/>
    <property type="molecule type" value="Genomic_DNA"/>
</dbReference>